<keyword evidence="3" id="KW-0963">Cytoplasm</keyword>
<reference evidence="8" key="1">
    <citation type="journal article" date="2013" name="Genome Biol.">
        <title>Reference genomes and transcriptomes of Nicotiana sylvestris and Nicotiana tomentosiformis.</title>
        <authorList>
            <person name="Sierro N."/>
            <person name="Battey J.N."/>
            <person name="Ouadi S."/>
            <person name="Bovet L."/>
            <person name="Goepfert S."/>
            <person name="Bakaher N."/>
            <person name="Peitsch M.C."/>
            <person name="Ivanov N.V."/>
        </authorList>
    </citation>
    <scope>NUCLEOTIDE SEQUENCE [LARGE SCALE GENOMIC DNA]</scope>
</reference>
<dbReference type="InterPro" id="IPR043129">
    <property type="entry name" value="ATPase_NBD"/>
</dbReference>
<keyword evidence="5" id="KW-0067">ATP-binding</keyword>
<comment type="similarity">
    <text evidence="2">Belongs to the actin family. ARP3 subfamily.</text>
</comment>
<name>A0A1U7WC87_NICSY</name>
<dbReference type="PANTHER" id="PTHR11937">
    <property type="entry name" value="ACTIN"/>
    <property type="match status" value="1"/>
</dbReference>
<dbReference type="InterPro" id="IPR004000">
    <property type="entry name" value="Actin"/>
</dbReference>
<evidence type="ECO:0000256" key="3">
    <source>
        <dbReference type="ARBA" id="ARBA00022490"/>
    </source>
</evidence>
<dbReference type="RefSeq" id="XP_009774851.1">
    <property type="nucleotide sequence ID" value="XM_009776549.1"/>
</dbReference>
<dbReference type="GO" id="GO:0003779">
    <property type="term" value="F:actin binding"/>
    <property type="evidence" value="ECO:0007669"/>
    <property type="project" value="UniProtKB-KW"/>
</dbReference>
<reference evidence="9" key="2">
    <citation type="submission" date="2025-08" db="UniProtKB">
        <authorList>
            <consortium name="RefSeq"/>
        </authorList>
    </citation>
    <scope>IDENTIFICATION</scope>
    <source>
        <tissue evidence="9">Leaf</tissue>
    </source>
</reference>
<dbReference type="Pfam" id="PF00022">
    <property type="entry name" value="Actin"/>
    <property type="match status" value="1"/>
</dbReference>
<evidence type="ECO:0000256" key="1">
    <source>
        <dbReference type="ARBA" id="ARBA00004245"/>
    </source>
</evidence>
<keyword evidence="4" id="KW-0547">Nucleotide-binding</keyword>
<dbReference type="GO" id="GO:0005856">
    <property type="term" value="C:cytoskeleton"/>
    <property type="evidence" value="ECO:0007669"/>
    <property type="project" value="UniProtKB-SubCell"/>
</dbReference>
<dbReference type="SUPFAM" id="SSF53067">
    <property type="entry name" value="Actin-like ATPase domain"/>
    <property type="match status" value="2"/>
</dbReference>
<dbReference type="SMART" id="SM00268">
    <property type="entry name" value="ACTIN"/>
    <property type="match status" value="1"/>
</dbReference>
<dbReference type="CDD" id="cd10221">
    <property type="entry name" value="ASKHA_NBD_Arp3-like"/>
    <property type="match status" value="1"/>
</dbReference>
<evidence type="ECO:0000313" key="8">
    <source>
        <dbReference type="Proteomes" id="UP000189701"/>
    </source>
</evidence>
<dbReference type="Proteomes" id="UP000189701">
    <property type="component" value="Unplaced"/>
</dbReference>
<evidence type="ECO:0000256" key="4">
    <source>
        <dbReference type="ARBA" id="ARBA00022741"/>
    </source>
</evidence>
<organism evidence="8 9">
    <name type="scientific">Nicotiana sylvestris</name>
    <name type="common">Wood tobacco</name>
    <name type="synonym">South American tobacco</name>
    <dbReference type="NCBI Taxonomy" id="4096"/>
    <lineage>
        <taxon>Eukaryota</taxon>
        <taxon>Viridiplantae</taxon>
        <taxon>Streptophyta</taxon>
        <taxon>Embryophyta</taxon>
        <taxon>Tracheophyta</taxon>
        <taxon>Spermatophyta</taxon>
        <taxon>Magnoliopsida</taxon>
        <taxon>eudicotyledons</taxon>
        <taxon>Gunneridae</taxon>
        <taxon>Pentapetalae</taxon>
        <taxon>asterids</taxon>
        <taxon>lamiids</taxon>
        <taxon>Solanales</taxon>
        <taxon>Solanaceae</taxon>
        <taxon>Nicotianoideae</taxon>
        <taxon>Nicotianeae</taxon>
        <taxon>Nicotiana</taxon>
    </lineage>
</organism>
<sequence>MDPATSRPAVVIDNGTGYTKLGFAGNVEPSFIVPTVVAVNETFVNQTRATTKSSNWLAQHSAGVMADLDFFIGEEALARSKSSSNTYNLTYPIKQGQVNNWDAMERFWQQCIFDYLRCDPEDHYFLLTESPMTAPESREYTGEIMFETFNVPGLYIAVQPVLALAAGYTTSKCEMTGVIVDIGDGATHVVPVAEGYVIGSSIKSIPIAGKDVTLFIQQLMRERGEHVPLEDSFEVARKVKEMYCYTCSDIVKEFNKHDKEPGKYIKHWRGTKPKTGAPYSCDAGYERFLGPEVFFNPEMYNSDFTTPLPDVIDKCIQSAPIDTRRALYKNIVLSGGSTMFKDFHRRLQRDLKKIVDARVLTSDARLGGNVKAQPVEVNVVSHPIQRYAVWFGGSACHTKAEYEEYGASICRTNPVFKGMY</sequence>
<keyword evidence="6" id="KW-0009">Actin-binding</keyword>
<evidence type="ECO:0000256" key="7">
    <source>
        <dbReference type="ARBA" id="ARBA00023212"/>
    </source>
</evidence>
<dbReference type="AlphaFoldDB" id="A0A1U7WC87"/>
<protein>
    <submittedName>
        <fullName evidence="9">Actin-related protein 3 isoform X2</fullName>
    </submittedName>
</protein>
<dbReference type="Gene3D" id="3.30.420.40">
    <property type="match status" value="2"/>
</dbReference>
<dbReference type="FunFam" id="3.30.420.40:FF:000029">
    <property type="entry name" value="Actin-related protein 3"/>
    <property type="match status" value="1"/>
</dbReference>
<accession>A0A1U7WC87</accession>
<keyword evidence="7" id="KW-0206">Cytoskeleton</keyword>
<proteinExistence type="inferred from homology"/>
<keyword evidence="8" id="KW-1185">Reference proteome</keyword>
<dbReference type="Gene3D" id="3.90.640.10">
    <property type="entry name" value="Actin, Chain A, domain 4"/>
    <property type="match status" value="1"/>
</dbReference>
<dbReference type="FunFam" id="3.90.640.10:FF:000006">
    <property type="entry name" value="Actin-related protein 3 (ARP3)"/>
    <property type="match status" value="1"/>
</dbReference>
<gene>
    <name evidence="9" type="primary">LOC104224839</name>
</gene>
<evidence type="ECO:0000256" key="2">
    <source>
        <dbReference type="ARBA" id="ARBA00006681"/>
    </source>
</evidence>
<evidence type="ECO:0000256" key="6">
    <source>
        <dbReference type="ARBA" id="ARBA00023203"/>
    </source>
</evidence>
<evidence type="ECO:0000313" key="9">
    <source>
        <dbReference type="RefSeq" id="XP_009774851.1"/>
    </source>
</evidence>
<dbReference type="GeneID" id="104224839"/>
<dbReference type="GO" id="GO:0005524">
    <property type="term" value="F:ATP binding"/>
    <property type="evidence" value="ECO:0007669"/>
    <property type="project" value="UniProtKB-KW"/>
</dbReference>
<evidence type="ECO:0000256" key="5">
    <source>
        <dbReference type="ARBA" id="ARBA00022840"/>
    </source>
</evidence>
<comment type="subcellular location">
    <subcellularLocation>
        <location evidence="1">Cytoplasm</location>
        <location evidence="1">Cytoskeleton</location>
    </subcellularLocation>
</comment>